<evidence type="ECO:0000313" key="13">
    <source>
        <dbReference type="EMBL" id="KZV50563.1"/>
    </source>
</evidence>
<evidence type="ECO:0000256" key="10">
    <source>
        <dbReference type="SAM" id="Coils"/>
    </source>
</evidence>
<keyword evidence="5" id="KW-0346">Stress response</keyword>
<keyword evidence="7" id="KW-0804">Transcription</keyword>
<feature type="region of interest" description="Disordered" evidence="11">
    <location>
        <begin position="217"/>
        <end position="252"/>
    </location>
</feature>
<keyword evidence="14" id="KW-1185">Reference proteome</keyword>
<dbReference type="GO" id="GO:0005634">
    <property type="term" value="C:nucleus"/>
    <property type="evidence" value="ECO:0007669"/>
    <property type="project" value="UniProtKB-SubCell"/>
</dbReference>
<organism evidence="13 14">
    <name type="scientific">Dorcoceras hygrometricum</name>
    <dbReference type="NCBI Taxonomy" id="472368"/>
    <lineage>
        <taxon>Eukaryota</taxon>
        <taxon>Viridiplantae</taxon>
        <taxon>Streptophyta</taxon>
        <taxon>Embryophyta</taxon>
        <taxon>Tracheophyta</taxon>
        <taxon>Spermatophyta</taxon>
        <taxon>Magnoliopsida</taxon>
        <taxon>eudicotyledons</taxon>
        <taxon>Gunneridae</taxon>
        <taxon>Pentapetalae</taxon>
        <taxon>asterids</taxon>
        <taxon>lamiids</taxon>
        <taxon>Lamiales</taxon>
        <taxon>Gesneriaceae</taxon>
        <taxon>Didymocarpoideae</taxon>
        <taxon>Trichosporeae</taxon>
        <taxon>Loxocarpinae</taxon>
        <taxon>Dorcoceras</taxon>
    </lineage>
</organism>
<evidence type="ECO:0000256" key="8">
    <source>
        <dbReference type="ARBA" id="ARBA00023242"/>
    </source>
</evidence>
<keyword evidence="8" id="KW-0539">Nucleus</keyword>
<dbReference type="Proteomes" id="UP000250235">
    <property type="component" value="Unassembled WGS sequence"/>
</dbReference>
<dbReference type="FunFam" id="1.10.10.10:FF:000037">
    <property type="entry name" value="Heat stress transcription factor B-4"/>
    <property type="match status" value="1"/>
</dbReference>
<dbReference type="EMBL" id="KQ992378">
    <property type="protein sequence ID" value="KZV50563.1"/>
    <property type="molecule type" value="Genomic_DNA"/>
</dbReference>
<dbReference type="Pfam" id="PF00447">
    <property type="entry name" value="HSF_DNA-bind"/>
    <property type="match status" value="1"/>
</dbReference>
<evidence type="ECO:0000256" key="6">
    <source>
        <dbReference type="ARBA" id="ARBA00023125"/>
    </source>
</evidence>
<evidence type="ECO:0000256" key="9">
    <source>
        <dbReference type="RuleBase" id="RU004020"/>
    </source>
</evidence>
<accession>A0A2Z7CUT1</accession>
<feature type="coiled-coil region" evidence="10">
    <location>
        <begin position="157"/>
        <end position="198"/>
    </location>
</feature>
<dbReference type="GO" id="GO:0000978">
    <property type="term" value="F:RNA polymerase II cis-regulatory region sequence-specific DNA binding"/>
    <property type="evidence" value="ECO:0007669"/>
    <property type="project" value="TreeGrafter"/>
</dbReference>
<dbReference type="PANTHER" id="PTHR10015">
    <property type="entry name" value="HEAT SHOCK TRANSCRIPTION FACTOR"/>
    <property type="match status" value="1"/>
</dbReference>
<keyword evidence="10" id="KW-0175">Coiled coil</keyword>
<comment type="similarity">
    <text evidence="9">Belongs to the HSF family.</text>
</comment>
<sequence>MISGDIEGGGVGAASPTLSGDIDISECLKGIMGSMPPPFLIKIYSIVNDPETNSIISWSSSGTSFIIWDHLRFSAEILPMYFKHNILSSFVSQLNNYGFRKVGVEHQWEYENPYFQAGNEYMLSNIRRRLSNKIQIQNRKKKGSCIVSIANDMETKLQSLRDEIKISKLGIQMLEKQQEDMESVISTLEADMNHTRNESYTLLRILCEKGEEIIARKMSEEAHSTDGFGEKRKYDHTHENSSTDKKQKTVAN</sequence>
<dbReference type="Gene3D" id="1.10.10.10">
    <property type="entry name" value="Winged helix-like DNA-binding domain superfamily/Winged helix DNA-binding domain"/>
    <property type="match status" value="1"/>
</dbReference>
<reference evidence="13 14" key="1">
    <citation type="journal article" date="2015" name="Proc. Natl. Acad. Sci. U.S.A.">
        <title>The resurrection genome of Boea hygrometrica: A blueprint for survival of dehydration.</title>
        <authorList>
            <person name="Xiao L."/>
            <person name="Yang G."/>
            <person name="Zhang L."/>
            <person name="Yang X."/>
            <person name="Zhao S."/>
            <person name="Ji Z."/>
            <person name="Zhou Q."/>
            <person name="Hu M."/>
            <person name="Wang Y."/>
            <person name="Chen M."/>
            <person name="Xu Y."/>
            <person name="Jin H."/>
            <person name="Xiao X."/>
            <person name="Hu G."/>
            <person name="Bao F."/>
            <person name="Hu Y."/>
            <person name="Wan P."/>
            <person name="Li L."/>
            <person name="Deng X."/>
            <person name="Kuang T."/>
            <person name="Xiang C."/>
            <person name="Zhu J.K."/>
            <person name="Oliver M.J."/>
            <person name="He Y."/>
        </authorList>
    </citation>
    <scope>NUCLEOTIDE SEQUENCE [LARGE SCALE GENOMIC DNA]</scope>
    <source>
        <strain evidence="14">cv. XS01</strain>
    </source>
</reference>
<evidence type="ECO:0000256" key="1">
    <source>
        <dbReference type="ARBA" id="ARBA00004123"/>
    </source>
</evidence>
<evidence type="ECO:0000313" key="14">
    <source>
        <dbReference type="Proteomes" id="UP000250235"/>
    </source>
</evidence>
<dbReference type="PRINTS" id="PR00056">
    <property type="entry name" value="HSFDOMAIN"/>
</dbReference>
<evidence type="ECO:0000256" key="11">
    <source>
        <dbReference type="SAM" id="MobiDB-lite"/>
    </source>
</evidence>
<dbReference type="SMART" id="SM00415">
    <property type="entry name" value="HSF"/>
    <property type="match status" value="1"/>
</dbReference>
<gene>
    <name evidence="13" type="ORF">F511_32965</name>
</gene>
<dbReference type="AlphaFoldDB" id="A0A2Z7CUT1"/>
<dbReference type="OrthoDB" id="60033at2759"/>
<dbReference type="InterPro" id="IPR036388">
    <property type="entry name" value="WH-like_DNA-bd_sf"/>
</dbReference>
<protein>
    <submittedName>
        <fullName evidence="13">Heat stress transcription factor A-2-like</fullName>
    </submittedName>
</protein>
<evidence type="ECO:0000256" key="7">
    <source>
        <dbReference type="ARBA" id="ARBA00023163"/>
    </source>
</evidence>
<keyword evidence="4" id="KW-0805">Transcription regulation</keyword>
<keyword evidence="6" id="KW-0238">DNA-binding</keyword>
<name>A0A2Z7CUT1_9LAMI</name>
<evidence type="ECO:0000256" key="2">
    <source>
        <dbReference type="ARBA" id="ARBA00011233"/>
    </source>
</evidence>
<feature type="domain" description="HSF-type DNA-binding" evidence="12">
    <location>
        <begin position="35"/>
        <end position="129"/>
    </location>
</feature>
<dbReference type="InterPro" id="IPR036390">
    <property type="entry name" value="WH_DNA-bd_sf"/>
</dbReference>
<comment type="subunit">
    <text evidence="2">Homotrimer.</text>
</comment>
<dbReference type="GO" id="GO:0003700">
    <property type="term" value="F:DNA-binding transcription factor activity"/>
    <property type="evidence" value="ECO:0007669"/>
    <property type="project" value="InterPro"/>
</dbReference>
<evidence type="ECO:0000256" key="3">
    <source>
        <dbReference type="ARBA" id="ARBA00022553"/>
    </source>
</evidence>
<evidence type="ECO:0000256" key="5">
    <source>
        <dbReference type="ARBA" id="ARBA00023016"/>
    </source>
</evidence>
<evidence type="ECO:0000256" key="4">
    <source>
        <dbReference type="ARBA" id="ARBA00023015"/>
    </source>
</evidence>
<comment type="subcellular location">
    <subcellularLocation>
        <location evidence="1">Nucleus</location>
    </subcellularLocation>
</comment>
<dbReference type="PANTHER" id="PTHR10015:SF456">
    <property type="entry name" value="E2F_DP FAMILY WINGED-HELIX DNA-BINDING DOMAIN-CONTAINING PROTEIN-RELATED"/>
    <property type="match status" value="1"/>
</dbReference>
<dbReference type="GO" id="GO:0034605">
    <property type="term" value="P:cellular response to heat"/>
    <property type="evidence" value="ECO:0007669"/>
    <property type="project" value="TreeGrafter"/>
</dbReference>
<keyword evidence="3" id="KW-0597">Phosphoprotein</keyword>
<evidence type="ECO:0000259" key="12">
    <source>
        <dbReference type="SMART" id="SM00415"/>
    </source>
</evidence>
<dbReference type="GO" id="GO:0006357">
    <property type="term" value="P:regulation of transcription by RNA polymerase II"/>
    <property type="evidence" value="ECO:0007669"/>
    <property type="project" value="TreeGrafter"/>
</dbReference>
<dbReference type="InterPro" id="IPR000232">
    <property type="entry name" value="HSF_DNA-bd"/>
</dbReference>
<proteinExistence type="inferred from homology"/>
<dbReference type="SUPFAM" id="SSF46785">
    <property type="entry name" value="Winged helix' DNA-binding domain"/>
    <property type="match status" value="1"/>
</dbReference>